<evidence type="ECO:0000313" key="3">
    <source>
        <dbReference type="EMBL" id="AWH85448.1"/>
    </source>
</evidence>
<gene>
    <name evidence="3" type="ORF">HYN59_10115</name>
</gene>
<evidence type="ECO:0000313" key="4">
    <source>
        <dbReference type="Proteomes" id="UP000244929"/>
    </source>
</evidence>
<feature type="signal peptide" evidence="2">
    <location>
        <begin position="1"/>
        <end position="18"/>
    </location>
</feature>
<dbReference type="PROSITE" id="PS51257">
    <property type="entry name" value="PROKAR_LIPOPROTEIN"/>
    <property type="match status" value="1"/>
</dbReference>
<dbReference type="Proteomes" id="UP000244929">
    <property type="component" value="Chromosome"/>
</dbReference>
<protein>
    <recommendedName>
        <fullName evidence="5">Cytochrome C551</fullName>
    </recommendedName>
</protein>
<keyword evidence="2" id="KW-0732">Signal</keyword>
<evidence type="ECO:0000256" key="2">
    <source>
        <dbReference type="SAM" id="SignalP"/>
    </source>
</evidence>
<feature type="compositionally biased region" description="Polar residues" evidence="1">
    <location>
        <begin position="30"/>
        <end position="42"/>
    </location>
</feature>
<feature type="region of interest" description="Disordered" evidence="1">
    <location>
        <begin position="27"/>
        <end position="67"/>
    </location>
</feature>
<reference evidence="3 4" key="1">
    <citation type="submission" date="2018-04" db="EMBL/GenBank/DDBJ databases">
        <title>Genome sequencing of Flavobacterium sp. HYN0059.</title>
        <authorList>
            <person name="Yi H."/>
            <person name="Baek C."/>
        </authorList>
    </citation>
    <scope>NUCLEOTIDE SEQUENCE [LARGE SCALE GENOMIC DNA]</scope>
    <source>
        <strain evidence="3 4">HYN0059</strain>
    </source>
</reference>
<sequence length="67" mass="7003">MRSTTNTLYMFAAAAALALSSCKDKDMKQEGTTTDMDITSDTVKPASSDAVPAEDSTAINPDTIMGP</sequence>
<name>A0A2S1QYH9_9FLAO</name>
<organism evidence="3 4">
    <name type="scientific">Flavobacterium album</name>
    <dbReference type="NCBI Taxonomy" id="2175091"/>
    <lineage>
        <taxon>Bacteria</taxon>
        <taxon>Pseudomonadati</taxon>
        <taxon>Bacteroidota</taxon>
        <taxon>Flavobacteriia</taxon>
        <taxon>Flavobacteriales</taxon>
        <taxon>Flavobacteriaceae</taxon>
        <taxon>Flavobacterium</taxon>
    </lineage>
</organism>
<proteinExistence type="predicted"/>
<dbReference type="KEGG" id="falb:HYN59_10115"/>
<accession>A0A2S1QYH9</accession>
<keyword evidence="4" id="KW-1185">Reference proteome</keyword>
<dbReference type="EMBL" id="CP029186">
    <property type="protein sequence ID" value="AWH85448.1"/>
    <property type="molecule type" value="Genomic_DNA"/>
</dbReference>
<dbReference type="RefSeq" id="WP_108778150.1">
    <property type="nucleotide sequence ID" value="NZ_CP029186.1"/>
</dbReference>
<dbReference type="AlphaFoldDB" id="A0A2S1QYH9"/>
<evidence type="ECO:0000256" key="1">
    <source>
        <dbReference type="SAM" id="MobiDB-lite"/>
    </source>
</evidence>
<evidence type="ECO:0008006" key="5">
    <source>
        <dbReference type="Google" id="ProtNLM"/>
    </source>
</evidence>
<feature type="chain" id="PRO_5015695075" description="Cytochrome C551" evidence="2">
    <location>
        <begin position="19"/>
        <end position="67"/>
    </location>
</feature>